<dbReference type="InterPro" id="IPR051461">
    <property type="entry name" value="UPF0750_membrane"/>
</dbReference>
<dbReference type="GO" id="GO:0005886">
    <property type="term" value="C:plasma membrane"/>
    <property type="evidence" value="ECO:0007669"/>
    <property type="project" value="UniProtKB-SubCell"/>
</dbReference>
<feature type="domain" description="DUF2179" evidence="7">
    <location>
        <begin position="416"/>
        <end position="467"/>
    </location>
</feature>
<reference evidence="8 9" key="1">
    <citation type="submission" date="2018-06" db="EMBL/GenBank/DDBJ databases">
        <title>Genomic Encyclopedia of Archaeal and Bacterial Type Strains, Phase II (KMG-II): from individual species to whole genera.</title>
        <authorList>
            <person name="Goeker M."/>
        </authorList>
    </citation>
    <scope>NUCLEOTIDE SEQUENCE [LARGE SCALE GENOMIC DNA]</scope>
    <source>
        <strain evidence="8 9">ATCC 51348</strain>
    </source>
</reference>
<evidence type="ECO:0000259" key="7">
    <source>
        <dbReference type="Pfam" id="PF10035"/>
    </source>
</evidence>
<accession>A0A2W7GPH8</accession>
<evidence type="ECO:0000256" key="3">
    <source>
        <dbReference type="ARBA" id="ARBA00022692"/>
    </source>
</evidence>
<dbReference type="Pfam" id="PF02588">
    <property type="entry name" value="YitT_membrane"/>
    <property type="match status" value="1"/>
</dbReference>
<feature type="transmembrane region" description="Helical" evidence="6">
    <location>
        <begin position="327"/>
        <end position="346"/>
    </location>
</feature>
<evidence type="ECO:0000256" key="6">
    <source>
        <dbReference type="SAM" id="Phobius"/>
    </source>
</evidence>
<evidence type="ECO:0000313" key="8">
    <source>
        <dbReference type="EMBL" id="PZV99802.1"/>
    </source>
</evidence>
<keyword evidence="9" id="KW-1185">Reference proteome</keyword>
<feature type="transmembrane region" description="Helical" evidence="6">
    <location>
        <begin position="96"/>
        <end position="116"/>
    </location>
</feature>
<feature type="transmembrane region" description="Helical" evidence="6">
    <location>
        <begin position="281"/>
        <end position="300"/>
    </location>
</feature>
<protein>
    <submittedName>
        <fullName evidence="8">Uncharacterized protein DUF2179</fullName>
    </submittedName>
</protein>
<keyword evidence="2" id="KW-1003">Cell membrane</keyword>
<proteinExistence type="predicted"/>
<dbReference type="Pfam" id="PF10035">
    <property type="entry name" value="DUF2179"/>
    <property type="match status" value="1"/>
</dbReference>
<sequence>MKKETKETKELDNKIKRKRLTIEEKKRLREEKNAILNPLKVDIINIWKKYPKKIFWMFVSAFLYNIGLTVFLKKAATIASGTSSLSQIITFTAPATAQYFGLFYVLVNLPLMFAFWKLNPRMFMVVTYYWMIFQVIVQLIFVEYSGRGSNPIVNFINQKISLYNPIGQAKYYWDPFGIDTRIVTKMYAESDNLDKIIRVIKSNTNEGINELSLSGWEIVTYFKNQFNKNDLTAVISNLEKILNEQGKTIHNLQINQLIPLLLNGKDETKIYGVYNGQNWPVIVYAFLGGIAEGFASIVAWRQRGSIGGASVISNYIAYKNKKPVGNAFLLVSICFSAFSTIVVGSLEYTKNITGHVWDSSLFLMRILGTISYLFIFTFLVNKFYPKYKKVKIEIYSKYPELIAEQFKKINYVHPFNIFNGVGGFSHNEFGKIETVALFFERDIILEQVKKVDKQAWITVSNIHNISGEFDTSFVD</sequence>
<evidence type="ECO:0000256" key="1">
    <source>
        <dbReference type="ARBA" id="ARBA00004651"/>
    </source>
</evidence>
<organism evidence="8 9">
    <name type="scientific">Metamycoplasma auris</name>
    <dbReference type="NCBI Taxonomy" id="51363"/>
    <lineage>
        <taxon>Bacteria</taxon>
        <taxon>Bacillati</taxon>
        <taxon>Mycoplasmatota</taxon>
        <taxon>Mycoplasmoidales</taxon>
        <taxon>Metamycoplasmataceae</taxon>
        <taxon>Metamycoplasma</taxon>
    </lineage>
</organism>
<keyword evidence="3 6" id="KW-0812">Transmembrane</keyword>
<feature type="transmembrane region" description="Helical" evidence="6">
    <location>
        <begin position="123"/>
        <end position="141"/>
    </location>
</feature>
<evidence type="ECO:0000256" key="5">
    <source>
        <dbReference type="ARBA" id="ARBA00023136"/>
    </source>
</evidence>
<feature type="transmembrane region" description="Helical" evidence="6">
    <location>
        <begin position="54"/>
        <end position="76"/>
    </location>
</feature>
<evidence type="ECO:0000256" key="4">
    <source>
        <dbReference type="ARBA" id="ARBA00022989"/>
    </source>
</evidence>
<dbReference type="EMBL" id="QKUB01000008">
    <property type="protein sequence ID" value="PZV99802.1"/>
    <property type="molecule type" value="Genomic_DNA"/>
</dbReference>
<dbReference type="InterPro" id="IPR003740">
    <property type="entry name" value="YitT"/>
</dbReference>
<evidence type="ECO:0000256" key="2">
    <source>
        <dbReference type="ARBA" id="ARBA00022475"/>
    </source>
</evidence>
<dbReference type="OrthoDB" id="401129at2"/>
<dbReference type="PANTHER" id="PTHR33545">
    <property type="entry name" value="UPF0750 MEMBRANE PROTEIN YITT-RELATED"/>
    <property type="match status" value="1"/>
</dbReference>
<name>A0A2W7GPH8_9BACT</name>
<keyword evidence="5 6" id="KW-0472">Membrane</keyword>
<dbReference type="Proteomes" id="UP000249646">
    <property type="component" value="Unassembled WGS sequence"/>
</dbReference>
<feature type="transmembrane region" description="Helical" evidence="6">
    <location>
        <begin position="366"/>
        <end position="384"/>
    </location>
</feature>
<evidence type="ECO:0000313" key="9">
    <source>
        <dbReference type="Proteomes" id="UP000249646"/>
    </source>
</evidence>
<comment type="subcellular location">
    <subcellularLocation>
        <location evidence="1">Cell membrane</location>
        <topology evidence="1">Multi-pass membrane protein</topology>
    </subcellularLocation>
</comment>
<dbReference type="PANTHER" id="PTHR33545:SF5">
    <property type="entry name" value="UPF0750 MEMBRANE PROTEIN YITT"/>
    <property type="match status" value="1"/>
</dbReference>
<dbReference type="RefSeq" id="WP_111518730.1">
    <property type="nucleotide sequence ID" value="NZ_QKUB01000008.1"/>
</dbReference>
<comment type="caution">
    <text evidence="8">The sequence shown here is derived from an EMBL/GenBank/DDBJ whole genome shotgun (WGS) entry which is preliminary data.</text>
</comment>
<gene>
    <name evidence="8" type="ORF">BCF89_1087</name>
</gene>
<dbReference type="InterPro" id="IPR019264">
    <property type="entry name" value="DUF2179"/>
</dbReference>
<dbReference type="AlphaFoldDB" id="A0A2W7GPH8"/>
<keyword evidence="4 6" id="KW-1133">Transmembrane helix</keyword>